<name>A0A2P1P9B3_9RICK</name>
<dbReference type="PANTHER" id="PTHR15032">
    <property type="entry name" value="N-ACYL-PHOSPHATIDYLETHANOLAMINE-HYDROLYZING PHOSPHOLIPASE D"/>
    <property type="match status" value="1"/>
</dbReference>
<dbReference type="Pfam" id="PF12706">
    <property type="entry name" value="Lactamase_B_2"/>
    <property type="match status" value="1"/>
</dbReference>
<keyword evidence="3" id="KW-1185">Reference proteome</keyword>
<dbReference type="GO" id="GO:0005737">
    <property type="term" value="C:cytoplasm"/>
    <property type="evidence" value="ECO:0007669"/>
    <property type="project" value="TreeGrafter"/>
</dbReference>
<dbReference type="EMBL" id="CP027845">
    <property type="protein sequence ID" value="AVP87847.1"/>
    <property type="molecule type" value="Genomic_DNA"/>
</dbReference>
<dbReference type="GO" id="GO:0070290">
    <property type="term" value="F:N-acylphosphatidylethanolamine-specific phospholipase D activity"/>
    <property type="evidence" value="ECO:0007669"/>
    <property type="project" value="InterPro"/>
</dbReference>
<evidence type="ECO:0000259" key="1">
    <source>
        <dbReference type="Pfam" id="PF12706"/>
    </source>
</evidence>
<dbReference type="KEGG" id="ptc:phytr_9180"/>
<dbReference type="InterPro" id="IPR036866">
    <property type="entry name" value="RibonucZ/Hydroxyglut_hydro"/>
</dbReference>
<dbReference type="Gene3D" id="3.60.15.10">
    <property type="entry name" value="Ribonuclease Z/Hydroxyacylglutathione hydrolase-like"/>
    <property type="match status" value="1"/>
</dbReference>
<dbReference type="InterPro" id="IPR001279">
    <property type="entry name" value="Metallo-B-lactamas"/>
</dbReference>
<gene>
    <name evidence="2" type="ORF">phytr_9180</name>
</gene>
<feature type="domain" description="Metallo-beta-lactamase" evidence="1">
    <location>
        <begin position="72"/>
        <end position="269"/>
    </location>
</feature>
<dbReference type="Proteomes" id="UP000241762">
    <property type="component" value="Chromosome"/>
</dbReference>
<evidence type="ECO:0000313" key="3">
    <source>
        <dbReference type="Proteomes" id="UP000241762"/>
    </source>
</evidence>
<sequence length="314" mass="36172">MLMSKFHNPDKIKVPRSFWAVLKWKLTSPKPPVWPKKVIYTKDIPPSRVNDDSIRISSVGHAAFLIQHQGKNILTDPVWSNRVGPFNIGIKRVADVGIDFDMLPKIDFVLVSHNHYDHLDVATLKMLEKRDKPVFIVPVGNEKTLKRPMPNSKTESLNWYNSIAFADFKIHLIPSQHWSSRTPFDINKALWGGFIIESSKTQICFIGDTGYDKKMFEEIGHRFNNISFAILPIGCYEPRWFMEDVHMNPREALQAFLDMKAKFIIPSHFGIFQLADDGYNQALEDYEQSLKDLNINSSHLLKPGEFILKSSDLF</sequence>
<proteinExistence type="predicted"/>
<dbReference type="SUPFAM" id="SSF56281">
    <property type="entry name" value="Metallo-hydrolase/oxidoreductase"/>
    <property type="match status" value="1"/>
</dbReference>
<dbReference type="GO" id="GO:0008270">
    <property type="term" value="F:zinc ion binding"/>
    <property type="evidence" value="ECO:0007669"/>
    <property type="project" value="InterPro"/>
</dbReference>
<reference evidence="2 3" key="1">
    <citation type="submission" date="2018-03" db="EMBL/GenBank/DDBJ databases">
        <title>A gene transfer event suggests a long-term partnership between eustigmatophyte algae and a novel lineage of endosymbiotic bacteria.</title>
        <authorList>
            <person name="Yurchenko T."/>
            <person name="Sevcikova T."/>
            <person name="Pribyl P."/>
            <person name="El Karkouri K."/>
            <person name="Klimes V."/>
            <person name="Amaral R."/>
            <person name="Zbrankova V."/>
            <person name="Kim E."/>
            <person name="Raoult D."/>
            <person name="Santos L.M.A."/>
            <person name="Elias M."/>
        </authorList>
    </citation>
    <scope>NUCLEOTIDE SEQUENCE [LARGE SCALE GENOMIC DNA]</scope>
    <source>
        <strain evidence="2">CCALA 838</strain>
    </source>
</reference>
<protein>
    <submittedName>
        <fullName evidence="2">N-acyl-phosphatidylethanolamine-hydrolyzing phospholipase D</fullName>
    </submittedName>
</protein>
<organism evidence="2 3">
    <name type="scientific">Candidatus Phycorickettsia trachydisci</name>
    <dbReference type="NCBI Taxonomy" id="2115978"/>
    <lineage>
        <taxon>Bacteria</taxon>
        <taxon>Pseudomonadati</taxon>
        <taxon>Pseudomonadota</taxon>
        <taxon>Alphaproteobacteria</taxon>
        <taxon>Rickettsiales</taxon>
        <taxon>Rickettsiaceae</taxon>
        <taxon>Candidatus Phycorickettsia</taxon>
    </lineage>
</organism>
<accession>A0A2P1P9B3</accession>
<dbReference type="PIRSF" id="PIRSF038896">
    <property type="entry name" value="NAPE-PLD"/>
    <property type="match status" value="1"/>
</dbReference>
<dbReference type="InterPro" id="IPR024884">
    <property type="entry name" value="NAPE-PLD"/>
</dbReference>
<dbReference type="AlphaFoldDB" id="A0A2P1P9B3"/>
<dbReference type="PANTHER" id="PTHR15032:SF36">
    <property type="entry name" value="METALLO-BETA-LACTAMASE DOMAIN-CONTAINING PROTEIN"/>
    <property type="match status" value="1"/>
</dbReference>
<evidence type="ECO:0000313" key="2">
    <source>
        <dbReference type="EMBL" id="AVP87847.1"/>
    </source>
</evidence>